<name>A0AAW8TBQ0_9ENTE</name>
<proteinExistence type="predicted"/>
<protein>
    <submittedName>
        <fullName evidence="1">DUF4435 domain-containing protein</fullName>
    </submittedName>
</protein>
<evidence type="ECO:0000313" key="1">
    <source>
        <dbReference type="EMBL" id="MDT2546736.1"/>
    </source>
</evidence>
<dbReference type="Proteomes" id="UP001254770">
    <property type="component" value="Unassembled WGS sequence"/>
</dbReference>
<organism evidence="1 2">
    <name type="scientific">Enterococcus raffinosus</name>
    <dbReference type="NCBI Taxonomy" id="71452"/>
    <lineage>
        <taxon>Bacteria</taxon>
        <taxon>Bacillati</taxon>
        <taxon>Bacillota</taxon>
        <taxon>Bacilli</taxon>
        <taxon>Lactobacillales</taxon>
        <taxon>Enterococcaceae</taxon>
        <taxon>Enterococcus</taxon>
    </lineage>
</organism>
<reference evidence="1" key="1">
    <citation type="submission" date="2023-03" db="EMBL/GenBank/DDBJ databases">
        <authorList>
            <person name="Shen W."/>
            <person name="Cai J."/>
        </authorList>
    </citation>
    <scope>NUCLEOTIDE SEQUENCE</scope>
    <source>
        <strain evidence="1">Y15</strain>
    </source>
</reference>
<dbReference type="RefSeq" id="WP_311817028.1">
    <property type="nucleotide sequence ID" value="NZ_JARPXG010000045.1"/>
</dbReference>
<sequence>MCPLNHPNTIDSISNRSNSNNKKIIIEIIEETNKQGHSFGAIIDPDYDTLKDIPVIPNLYYYNAHSLETYLVQTSFFEKVLNMISSKTIDNKEAIEIRSFLYEVGEVLGLLRVCNQQKIINRHVGCNKLKVEKFFLKNKKVIQSDKNIRKYIQSIWALSQEEADLFMKNIDKNRGQIDPKYLCHGHDLFSILEVITGSTIIPIKKGVAYCEDHIFQLFMAYFSSYGRTKVFPDSFVDDLITQKVPHLEVIQ</sequence>
<comment type="caution">
    <text evidence="1">The sequence shown here is derived from an EMBL/GenBank/DDBJ whole genome shotgun (WGS) entry which is preliminary data.</text>
</comment>
<gene>
    <name evidence="1" type="ORF">P7D69_20615</name>
</gene>
<evidence type="ECO:0000313" key="2">
    <source>
        <dbReference type="Proteomes" id="UP001254770"/>
    </source>
</evidence>
<dbReference type="EMBL" id="JARPXL010000044">
    <property type="protein sequence ID" value="MDT2546736.1"/>
    <property type="molecule type" value="Genomic_DNA"/>
</dbReference>
<accession>A0AAW8TBQ0</accession>
<dbReference type="AlphaFoldDB" id="A0AAW8TBQ0"/>